<sequence>MADEGKDADLRAGDPYAGTTVDPPAGTTTIASGDTRNTTAVPGERQAGRGGLSDHTRNRLAAQLRAMYDTVAQQPVPDRFAELIAKLDGGDRKKA</sequence>
<reference evidence="4" key="1">
    <citation type="submission" date="2016-10" db="EMBL/GenBank/DDBJ databases">
        <authorList>
            <person name="Varghese N."/>
            <person name="Submissions S."/>
        </authorList>
    </citation>
    <scope>NUCLEOTIDE SEQUENCE [LARGE SCALE GENOMIC DNA]</scope>
    <source>
        <strain evidence="4">BL36</strain>
    </source>
</reference>
<feature type="domain" description="Anti-sigma factor NepR" evidence="2">
    <location>
        <begin position="59"/>
        <end position="88"/>
    </location>
</feature>
<evidence type="ECO:0000259" key="2">
    <source>
        <dbReference type="Pfam" id="PF18557"/>
    </source>
</evidence>
<name>A0A1I4FGN9_9HYPH</name>
<keyword evidence="4" id="KW-1185">Reference proteome</keyword>
<proteinExistence type="predicted"/>
<feature type="region of interest" description="Disordered" evidence="1">
    <location>
        <begin position="1"/>
        <end position="56"/>
    </location>
</feature>
<feature type="compositionally biased region" description="Polar residues" evidence="1">
    <location>
        <begin position="26"/>
        <end position="40"/>
    </location>
</feature>
<dbReference type="AlphaFoldDB" id="A0A1I4FGN9"/>
<dbReference type="Pfam" id="PF18557">
    <property type="entry name" value="NepR"/>
    <property type="match status" value="1"/>
</dbReference>
<gene>
    <name evidence="3" type="ORF">SAMN05192568_1001332</name>
</gene>
<dbReference type="InterPro" id="IPR041649">
    <property type="entry name" value="NepR"/>
</dbReference>
<evidence type="ECO:0000313" key="4">
    <source>
        <dbReference type="Proteomes" id="UP000199048"/>
    </source>
</evidence>
<evidence type="ECO:0000256" key="1">
    <source>
        <dbReference type="SAM" id="MobiDB-lite"/>
    </source>
</evidence>
<organism evidence="3 4">
    <name type="scientific">Methylobacterium pseudosasicola</name>
    <dbReference type="NCBI Taxonomy" id="582667"/>
    <lineage>
        <taxon>Bacteria</taxon>
        <taxon>Pseudomonadati</taxon>
        <taxon>Pseudomonadota</taxon>
        <taxon>Alphaproteobacteria</taxon>
        <taxon>Hyphomicrobiales</taxon>
        <taxon>Methylobacteriaceae</taxon>
        <taxon>Methylobacterium</taxon>
    </lineage>
</organism>
<protein>
    <recommendedName>
        <fullName evidence="2">Anti-sigma factor NepR domain-containing protein</fullName>
    </recommendedName>
</protein>
<evidence type="ECO:0000313" key="3">
    <source>
        <dbReference type="EMBL" id="SFL17078.1"/>
    </source>
</evidence>
<dbReference type="EMBL" id="FOTK01000001">
    <property type="protein sequence ID" value="SFL17078.1"/>
    <property type="molecule type" value="Genomic_DNA"/>
</dbReference>
<dbReference type="Proteomes" id="UP000199048">
    <property type="component" value="Unassembled WGS sequence"/>
</dbReference>
<accession>A0A1I4FGN9</accession>
<feature type="compositionally biased region" description="Basic and acidic residues" evidence="1">
    <location>
        <begin position="1"/>
        <end position="12"/>
    </location>
</feature>